<gene>
    <name evidence="1" type="ORF">AAHA92_10786</name>
</gene>
<reference evidence="1 2" key="1">
    <citation type="submission" date="2024-06" db="EMBL/GenBank/DDBJ databases">
        <title>A chromosome level genome sequence of Diviner's sage (Salvia divinorum).</title>
        <authorList>
            <person name="Ford S.A."/>
            <person name="Ro D.-K."/>
            <person name="Ness R.W."/>
            <person name="Phillips M.A."/>
        </authorList>
    </citation>
    <scope>NUCLEOTIDE SEQUENCE [LARGE SCALE GENOMIC DNA]</scope>
    <source>
        <strain evidence="1">SAF-2024a</strain>
        <tissue evidence="1">Leaf</tissue>
    </source>
</reference>
<dbReference type="AlphaFoldDB" id="A0ABD1HVW7"/>
<keyword evidence="2" id="KW-1185">Reference proteome</keyword>
<comment type="caution">
    <text evidence="1">The sequence shown here is derived from an EMBL/GenBank/DDBJ whole genome shotgun (WGS) entry which is preliminary data.</text>
</comment>
<name>A0ABD1HVW7_SALDI</name>
<evidence type="ECO:0000313" key="2">
    <source>
        <dbReference type="Proteomes" id="UP001567538"/>
    </source>
</evidence>
<proteinExistence type="predicted"/>
<organism evidence="1 2">
    <name type="scientific">Salvia divinorum</name>
    <name type="common">Maria pastora</name>
    <name type="synonym">Diviner's sage</name>
    <dbReference type="NCBI Taxonomy" id="28513"/>
    <lineage>
        <taxon>Eukaryota</taxon>
        <taxon>Viridiplantae</taxon>
        <taxon>Streptophyta</taxon>
        <taxon>Embryophyta</taxon>
        <taxon>Tracheophyta</taxon>
        <taxon>Spermatophyta</taxon>
        <taxon>Magnoliopsida</taxon>
        <taxon>eudicotyledons</taxon>
        <taxon>Gunneridae</taxon>
        <taxon>Pentapetalae</taxon>
        <taxon>asterids</taxon>
        <taxon>lamiids</taxon>
        <taxon>Lamiales</taxon>
        <taxon>Lamiaceae</taxon>
        <taxon>Nepetoideae</taxon>
        <taxon>Mentheae</taxon>
        <taxon>Salviinae</taxon>
        <taxon>Salvia</taxon>
        <taxon>Salvia subgen. Calosphace</taxon>
    </lineage>
</organism>
<dbReference type="Proteomes" id="UP001567538">
    <property type="component" value="Unassembled WGS sequence"/>
</dbReference>
<protein>
    <submittedName>
        <fullName evidence="1">Uncharacterized protein</fullName>
    </submittedName>
</protein>
<evidence type="ECO:0000313" key="1">
    <source>
        <dbReference type="EMBL" id="KAL1560593.1"/>
    </source>
</evidence>
<dbReference type="EMBL" id="JBEAFC010000004">
    <property type="protein sequence ID" value="KAL1560593.1"/>
    <property type="molecule type" value="Genomic_DNA"/>
</dbReference>
<sequence length="80" mass="9226">MGRSGRRPVGTPLNKLMLYQVGRAFVSQMKGHVSRPQKSRVGRVAGFYSKVGWLKPYPLSFFEVSYKHNRNWKQTLRASL</sequence>
<accession>A0ABD1HVW7</accession>